<keyword evidence="1" id="KW-0378">Hydrolase</keyword>
<dbReference type="Proteomes" id="UP001158730">
    <property type="component" value="Unassembled WGS sequence"/>
</dbReference>
<comment type="caution">
    <text evidence="1">The sequence shown here is derived from an EMBL/GenBank/DDBJ whole genome shotgun (WGS) entry which is preliminary data.</text>
</comment>
<evidence type="ECO:0000313" key="1">
    <source>
        <dbReference type="EMBL" id="MDH1056965.1"/>
    </source>
</evidence>
<dbReference type="GO" id="GO:0004386">
    <property type="term" value="F:helicase activity"/>
    <property type="evidence" value="ECO:0007669"/>
    <property type="project" value="UniProtKB-KW"/>
</dbReference>
<reference evidence="1" key="1">
    <citation type="submission" date="2022-09" db="EMBL/GenBank/DDBJ databases">
        <title>Intensive care unit water sources are persistently colonized with multi-drug resistant bacteria and are the site of extensive horizontal gene transfer of antibiotic resistance genes.</title>
        <authorList>
            <person name="Diorio-Toth L."/>
        </authorList>
    </citation>
    <scope>NUCLEOTIDE SEQUENCE</scope>
    <source>
        <strain evidence="1">GD03990</strain>
    </source>
</reference>
<accession>A0AA42N575</accession>
<sequence length="358" mass="40435">VFGQRQHRDDSAKTIAVYLPAPAADWDLAIARRLRHQLQNWVAADHQVQLHLLESTFAALPSDQKDWLAKLAFNGIEICLHKAMPDLGMLGLNITLQGPQGSLAWASDNANLSAPGRTWDLAAAGVRIVCGTLPVLPAERVLNAPDLMLPTRPGLVKVEISDQLDGSLDGFARRFWENLRHDAGSLLDDALTGKDPITELIYSDRYVCSPLVVNLLVNVIHELGRHSDGDFAIRIQGRQYQKDDNRSPWQCWHDWRTSQERDEAIRQALEYCGFEGEVLSLPSLPHYRQLQLQLRSGRQLTVQLDQGLSYWEAERSEKSYLLRFDFAARQLGEEIMERIQCKVVATGDECTQIFIYVT</sequence>
<keyword evidence="1" id="KW-0347">Helicase</keyword>
<gene>
    <name evidence="1" type="ORF">N5C05_19660</name>
</gene>
<evidence type="ECO:0000313" key="2">
    <source>
        <dbReference type="Proteomes" id="UP001158730"/>
    </source>
</evidence>
<dbReference type="AlphaFoldDB" id="A0AA42N575"/>
<feature type="non-terminal residue" evidence="1">
    <location>
        <position position="1"/>
    </location>
</feature>
<organism evidence="1 2">
    <name type="scientific">Aquipseudomonas alcaligenes</name>
    <name type="common">Pseudomonas alcaligenes</name>
    <dbReference type="NCBI Taxonomy" id="43263"/>
    <lineage>
        <taxon>Bacteria</taxon>
        <taxon>Pseudomonadati</taxon>
        <taxon>Pseudomonadota</taxon>
        <taxon>Gammaproteobacteria</taxon>
        <taxon>Pseudomonadales</taxon>
        <taxon>Pseudomonadaceae</taxon>
        <taxon>Aquipseudomonas</taxon>
    </lineage>
</organism>
<proteinExistence type="predicted"/>
<protein>
    <submittedName>
        <fullName evidence="1">DEAD/DEAH box helicase</fullName>
    </submittedName>
</protein>
<keyword evidence="1" id="KW-0547">Nucleotide-binding</keyword>
<name>A0AA42N575_AQUAC</name>
<dbReference type="EMBL" id="JAOBYN010000022">
    <property type="protein sequence ID" value="MDH1056965.1"/>
    <property type="molecule type" value="Genomic_DNA"/>
</dbReference>
<keyword evidence="1" id="KW-0067">ATP-binding</keyword>